<dbReference type="SUPFAM" id="SSF49785">
    <property type="entry name" value="Galactose-binding domain-like"/>
    <property type="match status" value="1"/>
</dbReference>
<dbReference type="GO" id="GO:0001868">
    <property type="term" value="P:regulation of complement activation, lectin pathway"/>
    <property type="evidence" value="ECO:0007669"/>
    <property type="project" value="UniProtKB-ARBA"/>
</dbReference>
<comment type="function">
    <text evidence="1">Acts as a defensive agent. Recognizes blood group fucosylated oligosaccharides including A, B, H and Lewis B-type antigens. Does not recognize Lewis A antigen and has low affinity for monovalent haptens.</text>
</comment>
<evidence type="ECO:0000256" key="7">
    <source>
        <dbReference type="ARBA" id="ARBA00022734"/>
    </source>
</evidence>
<sequence>MGVVYWSARPLVPVDDFLLTFIHEFFPDNVALWGKSSQSSTYAGSGPELALDGSLTSWTHTNDQTNPWWRVDLLKVYRVNRVTITNRPSLGSRINGAVIRIGNFLDIYSNTIATATFSCGGMVGRYMVVHIPGSQKTLSLAEAGVYGTLAGNSLL</sequence>
<dbReference type="Ensembl" id="ENSSANT00000093434.1">
    <property type="protein sequence ID" value="ENSSANP00000087933.1"/>
    <property type="gene ID" value="ENSSANG00000043522.1"/>
</dbReference>
<evidence type="ECO:0000313" key="11">
    <source>
        <dbReference type="Ensembl" id="ENSSANP00000087933.1"/>
    </source>
</evidence>
<dbReference type="Gene3D" id="2.60.120.260">
    <property type="entry name" value="Galactose-binding domain-like"/>
    <property type="match status" value="1"/>
</dbReference>
<comment type="similarity">
    <text evidence="3">Belongs to the fucolectin family.</text>
</comment>
<keyword evidence="7" id="KW-0430">Lectin</keyword>
<evidence type="ECO:0000256" key="9">
    <source>
        <dbReference type="ARBA" id="ARBA00023157"/>
    </source>
</evidence>
<evidence type="ECO:0000256" key="6">
    <source>
        <dbReference type="ARBA" id="ARBA00022723"/>
    </source>
</evidence>
<evidence type="ECO:0000256" key="8">
    <source>
        <dbReference type="ARBA" id="ARBA00022837"/>
    </source>
</evidence>
<evidence type="ECO:0000256" key="3">
    <source>
        <dbReference type="ARBA" id="ARBA00010147"/>
    </source>
</evidence>
<dbReference type="Pfam" id="PF22633">
    <property type="entry name" value="F5_F8_type_C_2"/>
    <property type="match status" value="1"/>
</dbReference>
<evidence type="ECO:0000256" key="1">
    <source>
        <dbReference type="ARBA" id="ARBA00002219"/>
    </source>
</evidence>
<dbReference type="AlphaFoldDB" id="A0A671RWA1"/>
<evidence type="ECO:0000256" key="4">
    <source>
        <dbReference type="ARBA" id="ARBA00011233"/>
    </source>
</evidence>
<dbReference type="GO" id="GO:0005576">
    <property type="term" value="C:extracellular region"/>
    <property type="evidence" value="ECO:0007669"/>
    <property type="project" value="UniProtKB-SubCell"/>
</dbReference>
<dbReference type="InterPro" id="IPR006585">
    <property type="entry name" value="FTP1"/>
</dbReference>
<dbReference type="InterPro" id="IPR008979">
    <property type="entry name" value="Galactose-bd-like_sf"/>
</dbReference>
<dbReference type="InterPro" id="IPR051941">
    <property type="entry name" value="BG_Antigen-Binding_Lectin"/>
</dbReference>
<evidence type="ECO:0000256" key="5">
    <source>
        <dbReference type="ARBA" id="ARBA00022525"/>
    </source>
</evidence>
<dbReference type="Proteomes" id="UP000472260">
    <property type="component" value="Unassembled WGS sequence"/>
</dbReference>
<dbReference type="PANTHER" id="PTHR45713">
    <property type="entry name" value="FTP DOMAIN-CONTAINING PROTEIN"/>
    <property type="match status" value="1"/>
</dbReference>
<evidence type="ECO:0000259" key="10">
    <source>
        <dbReference type="SMART" id="SM00607"/>
    </source>
</evidence>
<accession>A0A671RWA1</accession>
<feature type="domain" description="Fucolectin tachylectin-4 pentraxin-1" evidence="10">
    <location>
        <begin position="27"/>
        <end position="152"/>
    </location>
</feature>
<dbReference type="GO" id="GO:0046872">
    <property type="term" value="F:metal ion binding"/>
    <property type="evidence" value="ECO:0007669"/>
    <property type="project" value="UniProtKB-KW"/>
</dbReference>
<dbReference type="PANTHER" id="PTHR45713:SF8">
    <property type="entry name" value="SI:CH211-215K15.4"/>
    <property type="match status" value="1"/>
</dbReference>
<keyword evidence="12" id="KW-1185">Reference proteome</keyword>
<keyword evidence="8" id="KW-0106">Calcium</keyword>
<name>A0A671RWA1_9TELE</name>
<dbReference type="GO" id="GO:0042806">
    <property type="term" value="F:fucose binding"/>
    <property type="evidence" value="ECO:0007669"/>
    <property type="project" value="UniProtKB-ARBA"/>
</dbReference>
<comment type="subcellular location">
    <subcellularLocation>
        <location evidence="2">Secreted</location>
    </subcellularLocation>
</comment>
<reference evidence="11" key="2">
    <citation type="submission" date="2025-09" db="UniProtKB">
        <authorList>
            <consortium name="Ensembl"/>
        </authorList>
    </citation>
    <scope>IDENTIFICATION</scope>
</reference>
<comment type="subunit">
    <text evidence="4">Homotrimer.</text>
</comment>
<keyword evidence="5" id="KW-0964">Secreted</keyword>
<evidence type="ECO:0000313" key="12">
    <source>
        <dbReference type="Proteomes" id="UP000472260"/>
    </source>
</evidence>
<protein>
    <recommendedName>
        <fullName evidence="10">Fucolectin tachylectin-4 pentraxin-1 domain-containing protein</fullName>
    </recommendedName>
</protein>
<dbReference type="SMART" id="SM00607">
    <property type="entry name" value="FTP"/>
    <property type="match status" value="1"/>
</dbReference>
<organism evidence="11 12">
    <name type="scientific">Sinocyclocheilus anshuiensis</name>
    <dbReference type="NCBI Taxonomy" id="1608454"/>
    <lineage>
        <taxon>Eukaryota</taxon>
        <taxon>Metazoa</taxon>
        <taxon>Chordata</taxon>
        <taxon>Craniata</taxon>
        <taxon>Vertebrata</taxon>
        <taxon>Euteleostomi</taxon>
        <taxon>Actinopterygii</taxon>
        <taxon>Neopterygii</taxon>
        <taxon>Teleostei</taxon>
        <taxon>Ostariophysi</taxon>
        <taxon>Cypriniformes</taxon>
        <taxon>Cyprinidae</taxon>
        <taxon>Cyprininae</taxon>
        <taxon>Sinocyclocheilus</taxon>
    </lineage>
</organism>
<keyword evidence="9" id="KW-1015">Disulfide bond</keyword>
<proteinExistence type="inferred from homology"/>
<evidence type="ECO:0000256" key="2">
    <source>
        <dbReference type="ARBA" id="ARBA00004613"/>
    </source>
</evidence>
<dbReference type="GO" id="GO:0010185">
    <property type="term" value="P:regulation of cellular defense response"/>
    <property type="evidence" value="ECO:0007669"/>
    <property type="project" value="UniProtKB-ARBA"/>
</dbReference>
<keyword evidence="6" id="KW-0479">Metal-binding</keyword>
<reference evidence="11" key="1">
    <citation type="submission" date="2025-08" db="UniProtKB">
        <authorList>
            <consortium name="Ensembl"/>
        </authorList>
    </citation>
    <scope>IDENTIFICATION</scope>
</reference>